<dbReference type="EMBL" id="LRRQ01000125">
    <property type="protein sequence ID" value="OAM88683.1"/>
    <property type="molecule type" value="Genomic_DNA"/>
</dbReference>
<gene>
    <name evidence="1" type="ORF">AW736_15740</name>
</gene>
<keyword evidence="2" id="KW-1185">Reference proteome</keyword>
<dbReference type="AlphaFoldDB" id="A0A178IF87"/>
<organism evidence="1 2">
    <name type="scientific">Termitidicoccus mucosus</name>
    <dbReference type="NCBI Taxonomy" id="1184151"/>
    <lineage>
        <taxon>Bacteria</taxon>
        <taxon>Pseudomonadati</taxon>
        <taxon>Verrucomicrobiota</taxon>
        <taxon>Opitutia</taxon>
        <taxon>Opitutales</taxon>
        <taxon>Opitutaceae</taxon>
        <taxon>Termitidicoccus</taxon>
    </lineage>
</organism>
<name>A0A178IF87_9BACT</name>
<comment type="caution">
    <text evidence="1">The sequence shown here is derived from an EMBL/GenBank/DDBJ whole genome shotgun (WGS) entry which is preliminary data.</text>
</comment>
<dbReference type="RefSeq" id="WP_068771260.1">
    <property type="nucleotide sequence ID" value="NZ_CP109796.1"/>
</dbReference>
<accession>A0A178IF87</accession>
<protein>
    <submittedName>
        <fullName evidence="1">Uncharacterized protein</fullName>
    </submittedName>
</protein>
<dbReference type="Proteomes" id="UP000078486">
    <property type="component" value="Unassembled WGS sequence"/>
</dbReference>
<evidence type="ECO:0000313" key="2">
    <source>
        <dbReference type="Proteomes" id="UP000078486"/>
    </source>
</evidence>
<sequence>MTLHPKNQEAQKLTLEEITFIERARLSHKYTEFTFTTKHGTYRGYGRTIEEALAHVTPAAPPEPITAQAATVLAIGRGFFAKFLNSGSPKTELHFAKAKLFSPNNPRELEEVISRLSVLGITPVHKKIIITQDHSMAGDFPSGYPGQASL</sequence>
<reference evidence="1 2" key="1">
    <citation type="submission" date="2016-01" db="EMBL/GenBank/DDBJ databases">
        <title>High potential of lignocellulose degradation of a new Verrucomicrobia species.</title>
        <authorList>
            <person name="Wang Y."/>
            <person name="Shi Y."/>
            <person name="Qiu Z."/>
            <person name="Liu S."/>
            <person name="Yang H."/>
        </authorList>
    </citation>
    <scope>NUCLEOTIDE SEQUENCE [LARGE SCALE GENOMIC DNA]</scope>
    <source>
        <strain evidence="1 2">TSB47</strain>
    </source>
</reference>
<evidence type="ECO:0000313" key="1">
    <source>
        <dbReference type="EMBL" id="OAM88683.1"/>
    </source>
</evidence>
<proteinExistence type="predicted"/>